<protein>
    <submittedName>
        <fullName evidence="6">Galactose oxidase/kelch repeat superfamily protein</fullName>
    </submittedName>
</protein>
<dbReference type="InterPro" id="IPR015915">
    <property type="entry name" value="Kelch-typ_b-propeller"/>
</dbReference>
<sequence length="640" mass="71069">MPKMFGFSRRRMKLGRLKGHLHDHFHGPRSPSRTTKRSSSHHNAEDPLATSVSGRADDLAWRCSSDTFDLNGRDFESSENWAVLSTEGDKPAPRFDHAAAMVGSKMVVFGGDSGQSLLDDTKILSLDKLTWDSVAPKVRPPLNGRSLKLRPCRGHCLVSWGKNVILVGGKSDQPYDKISVWTFNTESELWSHMEAKGDIPVSRSGHTVIRAGPVLILFGGEDAKGKKLHDLHMFDLKSLTWLPLNYKGAGPSPRSNHVAALYDDRVLLIFGGQSKSKTLNDIHALDFETMVWSRVKTHGHHPSPRAGCCGALCGTKWYIAGGGSKKKRHPETWVFDVLESRWSVCVVPPSSSITTKKGFSMVPLYYRDKIVLVAFGGNKKEPSDKVEVLVVLQNEHCFSWRSAPEVEPLLYDESPPGSRELADHLSSLAQKLQKPIDDDRYKDAADECSEHQPPSATNPKPRNDARRSSPEVVVDAKARRLLGRSSSDMNNHQDARVAALVRRNVALEEQLSAALASKDEAEKNLSLVIDSKDGLEKRLAEKDREVEALREKATGLELAQEEANSLSNTVHADNVRLEREVAFLKAVMDETQKELHSTRGVLAGERARAFQLQVEVFHLKQRLQTMEGRSPAAPRKPQNA</sequence>
<feature type="region of interest" description="Disordered" evidence="4">
    <location>
        <begin position="18"/>
        <end position="51"/>
    </location>
</feature>
<feature type="region of interest" description="Disordered" evidence="4">
    <location>
        <begin position="439"/>
        <end position="474"/>
    </location>
</feature>
<feature type="coiled-coil region" evidence="3">
    <location>
        <begin position="504"/>
        <end position="594"/>
    </location>
</feature>
<evidence type="ECO:0000256" key="3">
    <source>
        <dbReference type="SAM" id="Coils"/>
    </source>
</evidence>
<feature type="compositionally biased region" description="Basic and acidic residues" evidence="4">
    <location>
        <begin position="439"/>
        <end position="450"/>
    </location>
</feature>
<organism evidence="6">
    <name type="scientific">Zea mays</name>
    <name type="common">Maize</name>
    <dbReference type="NCBI Taxonomy" id="4577"/>
    <lineage>
        <taxon>Eukaryota</taxon>
        <taxon>Viridiplantae</taxon>
        <taxon>Streptophyta</taxon>
        <taxon>Embryophyta</taxon>
        <taxon>Tracheophyta</taxon>
        <taxon>Spermatophyta</taxon>
        <taxon>Magnoliopsida</taxon>
        <taxon>Liliopsida</taxon>
        <taxon>Poales</taxon>
        <taxon>Poaceae</taxon>
        <taxon>PACMAD clade</taxon>
        <taxon>Panicoideae</taxon>
        <taxon>Andropogonodae</taxon>
        <taxon>Andropogoneae</taxon>
        <taxon>Tripsacinae</taxon>
        <taxon>Zea</taxon>
    </lineage>
</organism>
<dbReference type="AlphaFoldDB" id="A0A1D6PPB3"/>
<name>A0A1D6PPB3_MAIZE</name>
<keyword evidence="1" id="KW-0880">Kelch repeat</keyword>
<dbReference type="OMA" id="PNGEDQV"/>
<evidence type="ECO:0000256" key="4">
    <source>
        <dbReference type="SAM" id="MobiDB-lite"/>
    </source>
</evidence>
<dbReference type="ExpressionAtlas" id="A0A1D6PPB3">
    <property type="expression patterns" value="baseline and differential"/>
</dbReference>
<keyword evidence="2" id="KW-0677">Repeat</keyword>
<feature type="compositionally biased region" description="Basic and acidic residues" evidence="4">
    <location>
        <begin position="461"/>
        <end position="474"/>
    </location>
</feature>
<dbReference type="PANTHER" id="PTHR46093:SF4">
    <property type="entry name" value="GALACTOSE OXIDASE_KELCH REPEAT SUPERFAMILY PROTEIN"/>
    <property type="match status" value="1"/>
</dbReference>
<dbReference type="Gene3D" id="2.120.10.80">
    <property type="entry name" value="Kelch-type beta propeller"/>
    <property type="match status" value="2"/>
</dbReference>
<dbReference type="Pfam" id="PF01344">
    <property type="entry name" value="Kelch_1"/>
    <property type="match status" value="1"/>
</dbReference>
<evidence type="ECO:0000256" key="2">
    <source>
        <dbReference type="ARBA" id="ARBA00022737"/>
    </source>
</evidence>
<keyword evidence="3" id="KW-0175">Coiled coil</keyword>
<feature type="domain" description="Acyl-CoA-binding" evidence="5">
    <location>
        <begin position="559"/>
        <end position="627"/>
    </location>
</feature>
<dbReference type="InterPro" id="IPR006652">
    <property type="entry name" value="Kelch_1"/>
</dbReference>
<accession>A0A1D6PPB3</accession>
<dbReference type="SUPFAM" id="SSF117281">
    <property type="entry name" value="Kelch motif"/>
    <property type="match status" value="1"/>
</dbReference>
<reference evidence="6" key="1">
    <citation type="submission" date="2015-12" db="EMBL/GenBank/DDBJ databases">
        <title>Update maize B73 reference genome by single molecule sequencing technologies.</title>
        <authorList>
            <consortium name="Maize Genome Sequencing Project"/>
            <person name="Ware D."/>
        </authorList>
    </citation>
    <scope>NUCLEOTIDE SEQUENCE</scope>
    <source>
        <tissue evidence="6">Seedling</tissue>
    </source>
</reference>
<dbReference type="EMBL" id="CM000780">
    <property type="protein sequence ID" value="AQK48681.1"/>
    <property type="molecule type" value="Genomic_DNA"/>
</dbReference>
<dbReference type="Pfam" id="PF24922">
    <property type="entry name" value="ACBP4_C"/>
    <property type="match status" value="1"/>
</dbReference>
<dbReference type="InterPro" id="IPR056819">
    <property type="entry name" value="ACBP4-6_C"/>
</dbReference>
<gene>
    <name evidence="6" type="ORF">ZEAMMB73_Zm00001d048718</name>
</gene>
<dbReference type="PANTHER" id="PTHR46093">
    <property type="entry name" value="ACYL-COA-BINDING DOMAIN-CONTAINING PROTEIN 5"/>
    <property type="match status" value="1"/>
</dbReference>
<evidence type="ECO:0000259" key="5">
    <source>
        <dbReference type="Pfam" id="PF24922"/>
    </source>
</evidence>
<proteinExistence type="predicted"/>
<evidence type="ECO:0000313" key="6">
    <source>
        <dbReference type="EMBL" id="AQK48681.1"/>
    </source>
</evidence>
<dbReference type="Pfam" id="PF24681">
    <property type="entry name" value="Kelch_KLHDC2_KLHL20_DRC7"/>
    <property type="match status" value="1"/>
</dbReference>
<evidence type="ECO:0000256" key="1">
    <source>
        <dbReference type="ARBA" id="ARBA00022441"/>
    </source>
</evidence>